<organism evidence="1 2">
    <name type="scientific">Flavobacterium petrolei</name>
    <dbReference type="NCBI Taxonomy" id="2259594"/>
    <lineage>
        <taxon>Bacteria</taxon>
        <taxon>Pseudomonadati</taxon>
        <taxon>Bacteroidota</taxon>
        <taxon>Flavobacteriia</taxon>
        <taxon>Flavobacteriales</taxon>
        <taxon>Flavobacteriaceae</taxon>
        <taxon>Flavobacterium</taxon>
    </lineage>
</organism>
<keyword evidence="2" id="KW-1185">Reference proteome</keyword>
<dbReference type="OrthoDB" id="676860at2"/>
<sequence length="134" mass="15375">MVRIINYKKRETEDGKEFFVLELQGGIEMVKSKETGKFYVTARKASISSTFDELTCQALIGTELPGKVEKVECEAYEYVIKDTGEVITLTHRFEYVEEEKATTPKVEMSKLSFNDVMKDRQDENSFSSNGQLQH</sequence>
<gene>
    <name evidence="1" type="ORF">DR871_003915</name>
</gene>
<name>A0A482TNJ0_9FLAO</name>
<evidence type="ECO:0000313" key="2">
    <source>
        <dbReference type="Proteomes" id="UP000253235"/>
    </source>
</evidence>
<dbReference type="RefSeq" id="WP_113665450.1">
    <property type="nucleotide sequence ID" value="NZ_QNVY02000001.1"/>
</dbReference>
<dbReference type="EMBL" id="QNVY02000001">
    <property type="protein sequence ID" value="RYJ53203.1"/>
    <property type="molecule type" value="Genomic_DNA"/>
</dbReference>
<dbReference type="AlphaFoldDB" id="A0A482TNJ0"/>
<proteinExistence type="predicted"/>
<dbReference type="Proteomes" id="UP000253235">
    <property type="component" value="Unassembled WGS sequence"/>
</dbReference>
<evidence type="ECO:0000313" key="1">
    <source>
        <dbReference type="EMBL" id="RYJ53203.1"/>
    </source>
</evidence>
<accession>A0A482TNJ0</accession>
<comment type="caution">
    <text evidence="1">The sequence shown here is derived from an EMBL/GenBank/DDBJ whole genome shotgun (WGS) entry which is preliminary data.</text>
</comment>
<protein>
    <submittedName>
        <fullName evidence="1">Uncharacterized protein</fullName>
    </submittedName>
</protein>
<reference evidence="1 2" key="1">
    <citation type="submission" date="2019-01" db="EMBL/GenBank/DDBJ databases">
        <title>Flavobacterium sp. nov. isolated from arctic soil.</title>
        <authorList>
            <person name="Kim D.-U."/>
        </authorList>
    </citation>
    <scope>NUCLEOTIDE SEQUENCE [LARGE SCALE GENOMIC DNA]</scope>
    <source>
        <strain evidence="1 2">Kopri-42</strain>
    </source>
</reference>